<dbReference type="Proteomes" id="UP000035642">
    <property type="component" value="Unassembled WGS sequence"/>
</dbReference>
<protein>
    <submittedName>
        <fullName evidence="2">FERM domain-containing protein</fullName>
    </submittedName>
</protein>
<sequence length="78" mass="8696">MVSTCVIFNPTSLQDFVDTGDKAMTTALFDEISSEESNVLFYAHRKATFQCWCFDKEDVLCSSDTVNLGFSAPAVVWN</sequence>
<evidence type="ECO:0000313" key="2">
    <source>
        <dbReference type="WBParaSite" id="ACAC_0000452601-mRNA-1"/>
    </source>
</evidence>
<accession>A0A0K0D381</accession>
<keyword evidence="1" id="KW-1185">Reference proteome</keyword>
<proteinExistence type="predicted"/>
<dbReference type="AlphaFoldDB" id="A0A0K0D381"/>
<dbReference type="WBParaSite" id="ACAC_0000452601-mRNA-1">
    <property type="protein sequence ID" value="ACAC_0000452601-mRNA-1"/>
    <property type="gene ID" value="ACAC_0000452601"/>
</dbReference>
<reference evidence="1" key="1">
    <citation type="submission" date="2012-09" db="EMBL/GenBank/DDBJ databases">
        <authorList>
            <person name="Martin A.A."/>
        </authorList>
    </citation>
    <scope>NUCLEOTIDE SEQUENCE</scope>
</reference>
<evidence type="ECO:0000313" key="1">
    <source>
        <dbReference type="Proteomes" id="UP000035642"/>
    </source>
</evidence>
<reference evidence="2" key="2">
    <citation type="submission" date="2017-02" db="UniProtKB">
        <authorList>
            <consortium name="WormBaseParasite"/>
        </authorList>
    </citation>
    <scope>IDENTIFICATION</scope>
</reference>
<name>A0A0K0D381_ANGCA</name>
<organism evidence="1 2">
    <name type="scientific">Angiostrongylus cantonensis</name>
    <name type="common">Rat lungworm</name>
    <dbReference type="NCBI Taxonomy" id="6313"/>
    <lineage>
        <taxon>Eukaryota</taxon>
        <taxon>Metazoa</taxon>
        <taxon>Ecdysozoa</taxon>
        <taxon>Nematoda</taxon>
        <taxon>Chromadorea</taxon>
        <taxon>Rhabditida</taxon>
        <taxon>Rhabditina</taxon>
        <taxon>Rhabditomorpha</taxon>
        <taxon>Strongyloidea</taxon>
        <taxon>Metastrongylidae</taxon>
        <taxon>Angiostrongylus</taxon>
    </lineage>
</organism>